<evidence type="ECO:0000313" key="2">
    <source>
        <dbReference type="EMBL" id="ADN15661.1"/>
    </source>
</evidence>
<feature type="transmembrane region" description="Helical" evidence="1">
    <location>
        <begin position="306"/>
        <end position="326"/>
    </location>
</feature>
<keyword evidence="1" id="KW-0812">Transmembrane</keyword>
<keyword evidence="1" id="KW-1133">Transmembrane helix</keyword>
<feature type="transmembrane region" description="Helical" evidence="1">
    <location>
        <begin position="119"/>
        <end position="140"/>
    </location>
</feature>
<dbReference type="Proteomes" id="UP000008206">
    <property type="component" value="Chromosome"/>
</dbReference>
<dbReference type="PROSITE" id="PS51257">
    <property type="entry name" value="PROKAR_LIPOPROTEIN"/>
    <property type="match status" value="1"/>
</dbReference>
<dbReference type="HOGENOM" id="CLU_034835_0_0_3"/>
<accession>E0UH62</accession>
<reference evidence="3" key="1">
    <citation type="journal article" date="2011" name="MBio">
        <title>Novel metabolic attributes of the genus Cyanothece, comprising a group of unicellular nitrogen-fixing Cyanobacteria.</title>
        <authorList>
            <person name="Bandyopadhyay A."/>
            <person name="Elvitigala T."/>
            <person name="Welsh E."/>
            <person name="Stockel J."/>
            <person name="Liberton M."/>
            <person name="Min H."/>
            <person name="Sherman L.A."/>
            <person name="Pakrasi H.B."/>
        </authorList>
    </citation>
    <scope>NUCLEOTIDE SEQUENCE [LARGE SCALE GENOMIC DNA]</scope>
    <source>
        <strain evidence="3">PCC 7822</strain>
    </source>
</reference>
<dbReference type="GO" id="GO:0016740">
    <property type="term" value="F:transferase activity"/>
    <property type="evidence" value="ECO:0007669"/>
    <property type="project" value="UniProtKB-KW"/>
</dbReference>
<feature type="transmembrane region" description="Helical" evidence="1">
    <location>
        <begin position="201"/>
        <end position="220"/>
    </location>
</feature>
<feature type="transmembrane region" description="Helical" evidence="1">
    <location>
        <begin position="372"/>
        <end position="393"/>
    </location>
</feature>
<feature type="transmembrane region" description="Helical" evidence="1">
    <location>
        <begin position="443"/>
        <end position="467"/>
    </location>
</feature>
<dbReference type="KEGG" id="cyj:Cyan7822_3725"/>
<gene>
    <name evidence="2" type="ordered locus">Cyan7822_3725</name>
</gene>
<sequence>MRLSTNQNPKTLTGKSYQWLLLILWTVLGCGLRFLNLTAKPPWTDEFATMVFSLGNNYDSVLLNQVISPEMVLQPLRLNRDATIFDVISLLLDNDNHPPLYFVLAHWWMNLWPGNGEYISVWAARSLPALLGGLSIPAVYYLARIAFGSAKVAHLSAIMMAVSPYGVFIAQEARHYTLAILFVIFSLCCLLRCAKHFQKKTAIPMSIVFLWLMINCLGLATHYFFSLTLAAEALTLILILYYSIKNSLLISSKTGIPSGIFKKNCWRLALVAFGTITTAIAWVLLLVPHDYGKGMTEWIHQDNFNFIAFISPVFQLMAAWVTMIALLPIESSFLPLAIFSGLLMLLFFVWAIPKLNRGLKMGWQNRHFRLGIGVLLGFIVSAIVLFFAITYCLGLDITRGARYSFVYFPAVPVILGVILAGFLEKKFAIFSSNWKVLKVFEQPKIIISIIIFMGFLSCLTITFNLGYKKYYLPNQLVEVIESSSSHPVLIATTHQNLVQTGEMMGIAWQLQKKNLPVKLQFLLAHHTLKMPEIATITLEKTVNKLTLPLEVWTVNFKAPVRLNNCRVDAQSFPHINGYNYQRYDCQ</sequence>
<evidence type="ECO:0000256" key="1">
    <source>
        <dbReference type="SAM" id="Phobius"/>
    </source>
</evidence>
<feature type="transmembrane region" description="Helical" evidence="1">
    <location>
        <begin position="333"/>
        <end position="352"/>
    </location>
</feature>
<proteinExistence type="predicted"/>
<organism evidence="2 3">
    <name type="scientific">Gloeothece verrucosa (strain PCC 7822)</name>
    <name type="common">Cyanothece sp. (strain PCC 7822)</name>
    <dbReference type="NCBI Taxonomy" id="497965"/>
    <lineage>
        <taxon>Bacteria</taxon>
        <taxon>Bacillati</taxon>
        <taxon>Cyanobacteriota</taxon>
        <taxon>Cyanophyceae</taxon>
        <taxon>Oscillatoriophycideae</taxon>
        <taxon>Chroococcales</taxon>
        <taxon>Aphanothecaceae</taxon>
        <taxon>Gloeothece</taxon>
        <taxon>Gloeothece verrucosa</taxon>
    </lineage>
</organism>
<keyword evidence="1" id="KW-0472">Membrane</keyword>
<dbReference type="eggNOG" id="COG5305">
    <property type="taxonomic scope" value="Bacteria"/>
</dbReference>
<keyword evidence="3" id="KW-1185">Reference proteome</keyword>
<feature type="transmembrane region" description="Helical" evidence="1">
    <location>
        <begin position="176"/>
        <end position="194"/>
    </location>
</feature>
<feature type="transmembrane region" description="Helical" evidence="1">
    <location>
        <begin position="265"/>
        <end position="286"/>
    </location>
</feature>
<feature type="transmembrane region" description="Helical" evidence="1">
    <location>
        <begin position="152"/>
        <end position="170"/>
    </location>
</feature>
<name>E0UH62_GLOV7</name>
<feature type="transmembrane region" description="Helical" evidence="1">
    <location>
        <begin position="20"/>
        <end position="39"/>
    </location>
</feature>
<protein>
    <submittedName>
        <fullName evidence="2">Glycosyl transferase family 39</fullName>
    </submittedName>
</protein>
<evidence type="ECO:0000313" key="3">
    <source>
        <dbReference type="Proteomes" id="UP000008206"/>
    </source>
</evidence>
<feature type="transmembrane region" description="Helical" evidence="1">
    <location>
        <begin position="405"/>
        <end position="423"/>
    </location>
</feature>
<keyword evidence="2" id="KW-0808">Transferase</keyword>
<dbReference type="EMBL" id="CP002198">
    <property type="protein sequence ID" value="ADN15661.1"/>
    <property type="molecule type" value="Genomic_DNA"/>
</dbReference>
<dbReference type="OrthoDB" id="416237at2"/>
<dbReference type="AlphaFoldDB" id="E0UH62"/>
<dbReference type="STRING" id="497965.Cyan7822_3725"/>
<feature type="transmembrane region" description="Helical" evidence="1">
    <location>
        <begin position="226"/>
        <end position="244"/>
    </location>
</feature>